<protein>
    <submittedName>
        <fullName evidence="2">Uncharacterized protein</fullName>
    </submittedName>
</protein>
<dbReference type="EMBL" id="JAAAUQ010002142">
    <property type="protein sequence ID" value="KAF9127250.1"/>
    <property type="molecule type" value="Genomic_DNA"/>
</dbReference>
<evidence type="ECO:0000313" key="3">
    <source>
        <dbReference type="Proteomes" id="UP000748756"/>
    </source>
</evidence>
<proteinExistence type="predicted"/>
<accession>A0A9P5RD74</accession>
<dbReference type="Proteomes" id="UP000748756">
    <property type="component" value="Unassembled WGS sequence"/>
</dbReference>
<sequence>LQQVTMANAQRNRLSLVSSRHLQGQREMHDPNGGTTTTTAANGYVASAGESIFPNIPQTRSYSTESAQRGKYQAAQRLASQKHRVQQLDQGQSSKTIITSTTITIATRGGTARAANAREPSSPNISQAGSYVERVISAMMLNLGNKFLEHHIVIDSSNNIQKFCQPPPSRHHPCPTRLRGKQKHFRRCMYRANRLCNIGFTKTSYMSNFNTLRSCAIHTKHI</sequence>
<keyword evidence="3" id="KW-1185">Reference proteome</keyword>
<comment type="caution">
    <text evidence="2">The sequence shown here is derived from an EMBL/GenBank/DDBJ whole genome shotgun (WGS) entry which is preliminary data.</text>
</comment>
<evidence type="ECO:0000256" key="1">
    <source>
        <dbReference type="SAM" id="MobiDB-lite"/>
    </source>
</evidence>
<evidence type="ECO:0000313" key="2">
    <source>
        <dbReference type="EMBL" id="KAF9127250.1"/>
    </source>
</evidence>
<reference evidence="2" key="1">
    <citation type="journal article" date="2020" name="Fungal Divers.">
        <title>Resolving the Mortierellaceae phylogeny through synthesis of multi-gene phylogenetics and phylogenomics.</title>
        <authorList>
            <person name="Vandepol N."/>
            <person name="Liber J."/>
            <person name="Desiro A."/>
            <person name="Na H."/>
            <person name="Kennedy M."/>
            <person name="Barry K."/>
            <person name="Grigoriev I.V."/>
            <person name="Miller A.N."/>
            <person name="O'Donnell K."/>
            <person name="Stajich J.E."/>
            <person name="Bonito G."/>
        </authorList>
    </citation>
    <scope>NUCLEOTIDE SEQUENCE</scope>
    <source>
        <strain evidence="2">NRRL 6426</strain>
    </source>
</reference>
<gene>
    <name evidence="2" type="ORF">BG015_004573</name>
</gene>
<organism evidence="2 3">
    <name type="scientific">Linnemannia schmuckeri</name>
    <dbReference type="NCBI Taxonomy" id="64567"/>
    <lineage>
        <taxon>Eukaryota</taxon>
        <taxon>Fungi</taxon>
        <taxon>Fungi incertae sedis</taxon>
        <taxon>Mucoromycota</taxon>
        <taxon>Mortierellomycotina</taxon>
        <taxon>Mortierellomycetes</taxon>
        <taxon>Mortierellales</taxon>
        <taxon>Mortierellaceae</taxon>
        <taxon>Linnemannia</taxon>
    </lineage>
</organism>
<name>A0A9P5RD74_9FUNG</name>
<dbReference type="AlphaFoldDB" id="A0A9P5RD74"/>
<feature type="region of interest" description="Disordered" evidence="1">
    <location>
        <begin position="18"/>
        <end position="40"/>
    </location>
</feature>
<feature type="non-terminal residue" evidence="2">
    <location>
        <position position="1"/>
    </location>
</feature>